<evidence type="ECO:0000313" key="3">
    <source>
        <dbReference type="RefSeq" id="XP_015054781.1"/>
    </source>
</evidence>
<protein>
    <submittedName>
        <fullName evidence="3">Uncharacterized protein LOC107001132</fullName>
    </submittedName>
</protein>
<feature type="region of interest" description="Disordered" evidence="1">
    <location>
        <begin position="175"/>
        <end position="208"/>
    </location>
</feature>
<organism evidence="2 3">
    <name type="scientific">Solanum pennellii</name>
    <name type="common">Tomato</name>
    <name type="synonym">Lycopersicon pennellii</name>
    <dbReference type="NCBI Taxonomy" id="28526"/>
    <lineage>
        <taxon>Eukaryota</taxon>
        <taxon>Viridiplantae</taxon>
        <taxon>Streptophyta</taxon>
        <taxon>Embryophyta</taxon>
        <taxon>Tracheophyta</taxon>
        <taxon>Spermatophyta</taxon>
        <taxon>Magnoliopsida</taxon>
        <taxon>eudicotyledons</taxon>
        <taxon>Gunneridae</taxon>
        <taxon>Pentapetalae</taxon>
        <taxon>asterids</taxon>
        <taxon>lamiids</taxon>
        <taxon>Solanales</taxon>
        <taxon>Solanaceae</taxon>
        <taxon>Solanoideae</taxon>
        <taxon>Solaneae</taxon>
        <taxon>Solanum</taxon>
        <taxon>Solanum subgen. Lycopersicon</taxon>
    </lineage>
</organism>
<dbReference type="RefSeq" id="XP_015054781.1">
    <property type="nucleotide sequence ID" value="XM_015199295.1"/>
</dbReference>
<dbReference type="GeneID" id="107001132"/>
<reference evidence="2" key="1">
    <citation type="journal article" date="2014" name="Nat. Genet.">
        <title>The genome of the stress-tolerant wild tomato species Solanum pennellii.</title>
        <authorList>
            <person name="Bolger A."/>
            <person name="Scossa F."/>
            <person name="Bolger M.E."/>
            <person name="Lanz C."/>
            <person name="Maumus F."/>
            <person name="Tohge T."/>
            <person name="Quesneville H."/>
            <person name="Alseekh S."/>
            <person name="Sorensen I."/>
            <person name="Lichtenstein G."/>
            <person name="Fich E.A."/>
            <person name="Conte M."/>
            <person name="Keller H."/>
            <person name="Schneeberger K."/>
            <person name="Schwacke R."/>
            <person name="Ofner I."/>
            <person name="Vrebalov J."/>
            <person name="Xu Y."/>
            <person name="Osorio S."/>
            <person name="Aflitos S.A."/>
            <person name="Schijlen E."/>
            <person name="Jimenez-Gomez J.M."/>
            <person name="Ryngajllo M."/>
            <person name="Kimura S."/>
            <person name="Kumar R."/>
            <person name="Koenig D."/>
            <person name="Headland L.R."/>
            <person name="Maloof J.N."/>
            <person name="Sinha N."/>
            <person name="van Ham R.C."/>
            <person name="Lankhorst R.K."/>
            <person name="Mao L."/>
            <person name="Vogel A."/>
            <person name="Arsova B."/>
            <person name="Panstruga R."/>
            <person name="Fei Z."/>
            <person name="Rose J.K."/>
            <person name="Zamir D."/>
            <person name="Carrari F."/>
            <person name="Giovannoni J.J."/>
            <person name="Weigel D."/>
            <person name="Usadel B."/>
            <person name="Fernie A.R."/>
        </authorList>
    </citation>
    <scope>NUCLEOTIDE SEQUENCE [LARGE SCALE GENOMIC DNA]</scope>
    <source>
        <strain evidence="2">cv. LA0716</strain>
    </source>
</reference>
<proteinExistence type="predicted"/>
<accession>A0ABM1FCA1</accession>
<gene>
    <name evidence="3" type="primary">LOC107001132</name>
</gene>
<feature type="region of interest" description="Disordered" evidence="1">
    <location>
        <begin position="108"/>
        <end position="137"/>
    </location>
</feature>
<feature type="compositionally biased region" description="Low complexity" evidence="1">
    <location>
        <begin position="192"/>
        <end position="208"/>
    </location>
</feature>
<keyword evidence="2" id="KW-1185">Reference proteome</keyword>
<sequence>MSVHDYSLKFIQFAKYAPSLVSDPRDEMSQFVTGVSDDLHEECHSAMLHDNTNISHLMVHARRVEEARAKRKNRDTKRARSFEGRATRNSLEIQDKPKFKKRFSNQVPSKFPKARDDKAPRQKFQKGKIGSLSNEKSTCGKCGKGHFGECLIGTGICLGCCKNCHKVMANTMDNARREGDGNGEQEIPPPSLRTSSSTSARTSSSSSS</sequence>
<name>A0ABM1FCA1_SOLPN</name>
<reference evidence="3" key="2">
    <citation type="submission" date="2025-08" db="UniProtKB">
        <authorList>
            <consortium name="RefSeq"/>
        </authorList>
    </citation>
    <scope>IDENTIFICATION</scope>
</reference>
<evidence type="ECO:0000256" key="1">
    <source>
        <dbReference type="SAM" id="MobiDB-lite"/>
    </source>
</evidence>
<dbReference type="Proteomes" id="UP000694930">
    <property type="component" value="Chromosome 10"/>
</dbReference>
<evidence type="ECO:0000313" key="2">
    <source>
        <dbReference type="Proteomes" id="UP000694930"/>
    </source>
</evidence>